<organism evidence="2 3">
    <name type="scientific">Mycolicibacterium moriokaense</name>
    <dbReference type="NCBI Taxonomy" id="39691"/>
    <lineage>
        <taxon>Bacteria</taxon>
        <taxon>Bacillati</taxon>
        <taxon>Actinomycetota</taxon>
        <taxon>Actinomycetes</taxon>
        <taxon>Mycobacteriales</taxon>
        <taxon>Mycobacteriaceae</taxon>
        <taxon>Mycolicibacterium</taxon>
    </lineage>
</organism>
<proteinExistence type="predicted"/>
<dbReference type="Proteomes" id="UP000466681">
    <property type="component" value="Chromosome"/>
</dbReference>
<gene>
    <name evidence="2" type="ORF">MMOR_09050</name>
</gene>
<keyword evidence="1" id="KW-0472">Membrane</keyword>
<protein>
    <submittedName>
        <fullName evidence="2">Uncharacterized protein</fullName>
    </submittedName>
</protein>
<keyword evidence="1" id="KW-1133">Transmembrane helix</keyword>
<dbReference type="RefSeq" id="WP_163657982.1">
    <property type="nucleotide sequence ID" value="NZ_AP022560.1"/>
</dbReference>
<keyword evidence="1" id="KW-0812">Transmembrane</keyword>
<keyword evidence="3" id="KW-1185">Reference proteome</keyword>
<accession>A0AAD1H7P8</accession>
<name>A0AAD1H7P8_9MYCO</name>
<reference evidence="2 3" key="1">
    <citation type="journal article" date="2019" name="Emerg. Microbes Infect.">
        <title>Comprehensive subspecies identification of 175 nontuberculous mycobacteria species based on 7547 genomic profiles.</title>
        <authorList>
            <person name="Matsumoto Y."/>
            <person name="Kinjo T."/>
            <person name="Motooka D."/>
            <person name="Nabeya D."/>
            <person name="Jung N."/>
            <person name="Uechi K."/>
            <person name="Horii T."/>
            <person name="Iida T."/>
            <person name="Fujita J."/>
            <person name="Nakamura S."/>
        </authorList>
    </citation>
    <scope>NUCLEOTIDE SEQUENCE [LARGE SCALE GENOMIC DNA]</scope>
    <source>
        <strain evidence="2 3">JCM 6375</strain>
    </source>
</reference>
<sequence>MPNTLRPELAARCRAIEDGDVQGEPLLARDYVWFAVATIVVPVLLVIVGVAL</sequence>
<feature type="transmembrane region" description="Helical" evidence="1">
    <location>
        <begin position="31"/>
        <end position="51"/>
    </location>
</feature>
<dbReference type="EMBL" id="AP022560">
    <property type="protein sequence ID" value="BBW99968.1"/>
    <property type="molecule type" value="Genomic_DNA"/>
</dbReference>
<dbReference type="AlphaFoldDB" id="A0AAD1H7P8"/>
<dbReference type="KEGG" id="mmor:MMOR_09050"/>
<evidence type="ECO:0000313" key="2">
    <source>
        <dbReference type="EMBL" id="BBW99968.1"/>
    </source>
</evidence>
<evidence type="ECO:0000256" key="1">
    <source>
        <dbReference type="SAM" id="Phobius"/>
    </source>
</evidence>
<evidence type="ECO:0000313" key="3">
    <source>
        <dbReference type="Proteomes" id="UP000466681"/>
    </source>
</evidence>